<dbReference type="Pfam" id="PF02309">
    <property type="entry name" value="AUX_IAA"/>
    <property type="match status" value="1"/>
</dbReference>
<evidence type="ECO:0000259" key="9">
    <source>
        <dbReference type="PROSITE" id="PS51745"/>
    </source>
</evidence>
<dbReference type="PROSITE" id="PS51745">
    <property type="entry name" value="PB1"/>
    <property type="match status" value="1"/>
</dbReference>
<dbReference type="InterPro" id="IPR003311">
    <property type="entry name" value="AUX_IAA"/>
</dbReference>
<comment type="subcellular location">
    <subcellularLocation>
        <location evidence="1 8">Nucleus</location>
    </subcellularLocation>
</comment>
<sequence length="363" mass="38324">MTPPLLDGEGGGTGNASLMTSASTMESVFQQSPGLTERNYLGLSDCSSVDSSAVSGMSAVKRNNLNLKATELRLGLPGSQSPVRDSDVDLGNSACLDEKPLFPLVPSKDGICSGTQKIVGSGNKRGFSDTIGEGNWMFGSSGIDSDGSKSLVQGKFVSNASVSGKILPGTQPAMINDAASKVSPQEQTHVTYGASVNKASASNPPAAKAQVVGWPPVRSFRKNILATNAKNNDEVDGKPGPAALFVKVSMDGAPYLRKVDLRSYTAYQQLSSALEKMFSCFTIGQCGSQGASGRESLSESKLRDLLHGSEYVLTYEDKDGDWMLVGDVPWDMFIGSCKRLKIMKGSDAIGLAPRAMEKSKNRN</sequence>
<keyword evidence="6 8" id="KW-0539">Nucleus</keyword>
<keyword evidence="3 8" id="KW-0678">Repressor</keyword>
<dbReference type="PANTHER" id="PTHR31734">
    <property type="entry name" value="AUXIN-RESPONSIVE PROTEIN IAA17"/>
    <property type="match status" value="1"/>
</dbReference>
<dbReference type="AlphaFoldDB" id="A0AAD5GPN8"/>
<evidence type="ECO:0000256" key="4">
    <source>
        <dbReference type="ARBA" id="ARBA00023015"/>
    </source>
</evidence>
<dbReference type="EMBL" id="JAMZMK010006763">
    <property type="protein sequence ID" value="KAI7747373.1"/>
    <property type="molecule type" value="Genomic_DNA"/>
</dbReference>
<evidence type="ECO:0000256" key="6">
    <source>
        <dbReference type="ARBA" id="ARBA00023242"/>
    </source>
</evidence>
<proteinExistence type="inferred from homology"/>
<evidence type="ECO:0000256" key="8">
    <source>
        <dbReference type="RuleBase" id="RU004549"/>
    </source>
</evidence>
<evidence type="ECO:0000313" key="10">
    <source>
        <dbReference type="EMBL" id="KAI7747373.1"/>
    </source>
</evidence>
<feature type="domain" description="PB1" evidence="9">
    <location>
        <begin position="243"/>
        <end position="347"/>
    </location>
</feature>
<dbReference type="GO" id="GO:0009734">
    <property type="term" value="P:auxin-activated signaling pathway"/>
    <property type="evidence" value="ECO:0007669"/>
    <property type="project" value="UniProtKB-UniRule"/>
</dbReference>
<dbReference type="Proteomes" id="UP001206925">
    <property type="component" value="Unassembled WGS sequence"/>
</dbReference>
<dbReference type="GO" id="GO:0006355">
    <property type="term" value="P:regulation of DNA-templated transcription"/>
    <property type="evidence" value="ECO:0007669"/>
    <property type="project" value="InterPro"/>
</dbReference>
<accession>A0AAD5GPN8</accession>
<protein>
    <recommendedName>
        <fullName evidence="8">Auxin-responsive protein</fullName>
    </recommendedName>
</protein>
<keyword evidence="11" id="KW-1185">Reference proteome</keyword>
<keyword evidence="4 8" id="KW-0805">Transcription regulation</keyword>
<dbReference type="Gene3D" id="3.10.20.90">
    <property type="entry name" value="Phosphatidylinositol 3-kinase Catalytic Subunit, Chain A, domain 1"/>
    <property type="match status" value="1"/>
</dbReference>
<organism evidence="10 11">
    <name type="scientific">Ambrosia artemisiifolia</name>
    <name type="common">Common ragweed</name>
    <dbReference type="NCBI Taxonomy" id="4212"/>
    <lineage>
        <taxon>Eukaryota</taxon>
        <taxon>Viridiplantae</taxon>
        <taxon>Streptophyta</taxon>
        <taxon>Embryophyta</taxon>
        <taxon>Tracheophyta</taxon>
        <taxon>Spermatophyta</taxon>
        <taxon>Magnoliopsida</taxon>
        <taxon>eudicotyledons</taxon>
        <taxon>Gunneridae</taxon>
        <taxon>Pentapetalae</taxon>
        <taxon>asterids</taxon>
        <taxon>campanulids</taxon>
        <taxon>Asterales</taxon>
        <taxon>Asteraceae</taxon>
        <taxon>Asteroideae</taxon>
        <taxon>Heliantheae alliance</taxon>
        <taxon>Heliantheae</taxon>
        <taxon>Ambrosia</taxon>
    </lineage>
</organism>
<dbReference type="SUPFAM" id="SSF54277">
    <property type="entry name" value="CAD &amp; PB1 domains"/>
    <property type="match status" value="1"/>
</dbReference>
<comment type="caution">
    <text evidence="10">The sequence shown here is derived from an EMBL/GenBank/DDBJ whole genome shotgun (WGS) entry which is preliminary data.</text>
</comment>
<dbReference type="PANTHER" id="PTHR31734:SF265">
    <property type="entry name" value="AUXIN-RESPONSIVE PROTEIN"/>
    <property type="match status" value="1"/>
</dbReference>
<reference evidence="10" key="1">
    <citation type="submission" date="2022-06" db="EMBL/GenBank/DDBJ databases">
        <title>Uncovering the hologenomic basis of an extraordinary plant invasion.</title>
        <authorList>
            <person name="Bieker V.C."/>
            <person name="Martin M.D."/>
            <person name="Gilbert T."/>
            <person name="Hodgins K."/>
            <person name="Battlay P."/>
            <person name="Petersen B."/>
            <person name="Wilson J."/>
        </authorList>
    </citation>
    <scope>NUCLEOTIDE SEQUENCE</scope>
    <source>
        <strain evidence="10">AA19_3_7</strain>
        <tissue evidence="10">Leaf</tissue>
    </source>
</reference>
<name>A0AAD5GPN8_AMBAR</name>
<comment type="function">
    <text evidence="8">Aux/IAA proteins are short-lived transcriptional factors that function as repressors of early auxin response genes at low auxin concentrations.</text>
</comment>
<evidence type="ECO:0000313" key="11">
    <source>
        <dbReference type="Proteomes" id="UP001206925"/>
    </source>
</evidence>
<keyword evidence="7 8" id="KW-0927">Auxin signaling pathway</keyword>
<evidence type="ECO:0000256" key="3">
    <source>
        <dbReference type="ARBA" id="ARBA00022491"/>
    </source>
</evidence>
<gene>
    <name evidence="10" type="ORF">M8C21_002294</name>
</gene>
<dbReference type="FunFam" id="3.10.20.90:FF:000078">
    <property type="entry name" value="Auxin-responsive protein"/>
    <property type="match status" value="1"/>
</dbReference>
<comment type="subunit">
    <text evidence="8">Homodimers and heterodimers.</text>
</comment>
<evidence type="ECO:0000256" key="5">
    <source>
        <dbReference type="ARBA" id="ARBA00023163"/>
    </source>
</evidence>
<evidence type="ECO:0000256" key="7">
    <source>
        <dbReference type="ARBA" id="ARBA00023294"/>
    </source>
</evidence>
<comment type="similarity">
    <text evidence="2 8">Belongs to the Aux/IAA family.</text>
</comment>
<evidence type="ECO:0000256" key="2">
    <source>
        <dbReference type="ARBA" id="ARBA00006728"/>
    </source>
</evidence>
<dbReference type="InterPro" id="IPR033389">
    <property type="entry name" value="AUX/IAA_dom"/>
</dbReference>
<keyword evidence="5 8" id="KW-0804">Transcription</keyword>
<dbReference type="GO" id="GO:0005634">
    <property type="term" value="C:nucleus"/>
    <property type="evidence" value="ECO:0007669"/>
    <property type="project" value="UniProtKB-SubCell"/>
</dbReference>
<evidence type="ECO:0000256" key="1">
    <source>
        <dbReference type="ARBA" id="ARBA00004123"/>
    </source>
</evidence>
<dbReference type="InterPro" id="IPR053793">
    <property type="entry name" value="PB1-like"/>
</dbReference>